<dbReference type="InterPro" id="IPR003595">
    <property type="entry name" value="Tyr_Pase_cat"/>
</dbReference>
<dbReference type="SMART" id="SM00194">
    <property type="entry name" value="PTPc"/>
    <property type="match status" value="2"/>
</dbReference>
<keyword evidence="4" id="KW-0378">Hydrolase</keyword>
<evidence type="ECO:0000256" key="8">
    <source>
        <dbReference type="ARBA" id="ARBA00023180"/>
    </source>
</evidence>
<feature type="domain" description="Tyrosine-protein phosphatase" evidence="10">
    <location>
        <begin position="1002"/>
        <end position="1264"/>
    </location>
</feature>
<evidence type="ECO:0000313" key="13">
    <source>
        <dbReference type="Proteomes" id="UP001652625"/>
    </source>
</evidence>
<keyword evidence="8" id="KW-0325">Glycoprotein</keyword>
<dbReference type="InterPro" id="IPR013783">
    <property type="entry name" value="Ig-like_fold"/>
</dbReference>
<evidence type="ECO:0000313" key="14">
    <source>
        <dbReference type="RefSeq" id="XP_065657649.1"/>
    </source>
</evidence>
<dbReference type="InterPro" id="IPR000242">
    <property type="entry name" value="PTP_cat"/>
</dbReference>
<evidence type="ECO:0000256" key="3">
    <source>
        <dbReference type="ARBA" id="ARBA00022729"/>
    </source>
</evidence>
<dbReference type="Proteomes" id="UP001652625">
    <property type="component" value="Chromosome 07"/>
</dbReference>
<name>A0ABM4C7R1_HYDVU</name>
<dbReference type="PRINTS" id="PR00700">
    <property type="entry name" value="PRTYPHPHTASE"/>
</dbReference>
<dbReference type="PROSITE" id="PS00383">
    <property type="entry name" value="TYR_PHOSPHATASE_1"/>
    <property type="match status" value="2"/>
</dbReference>
<keyword evidence="13" id="KW-1185">Reference proteome</keyword>
<feature type="domain" description="Fibronectin type-III" evidence="12">
    <location>
        <begin position="536"/>
        <end position="637"/>
    </location>
</feature>
<keyword evidence="2 9" id="KW-0812">Transmembrane</keyword>
<organism evidence="13 14">
    <name type="scientific">Hydra vulgaris</name>
    <name type="common">Hydra</name>
    <name type="synonym">Hydra attenuata</name>
    <dbReference type="NCBI Taxonomy" id="6087"/>
    <lineage>
        <taxon>Eukaryota</taxon>
        <taxon>Metazoa</taxon>
        <taxon>Cnidaria</taxon>
        <taxon>Hydrozoa</taxon>
        <taxon>Hydroidolina</taxon>
        <taxon>Anthoathecata</taxon>
        <taxon>Aplanulata</taxon>
        <taxon>Hydridae</taxon>
        <taxon>Hydra</taxon>
    </lineage>
</organism>
<evidence type="ECO:0000259" key="10">
    <source>
        <dbReference type="PROSITE" id="PS50055"/>
    </source>
</evidence>
<dbReference type="InterPro" id="IPR016130">
    <property type="entry name" value="Tyr_Pase_AS"/>
</dbReference>
<dbReference type="RefSeq" id="XP_065657649.1">
    <property type="nucleotide sequence ID" value="XM_065801577.1"/>
</dbReference>
<dbReference type="Pfam" id="PF00041">
    <property type="entry name" value="fn3"/>
    <property type="match status" value="5"/>
</dbReference>
<dbReference type="PROSITE" id="PS50055">
    <property type="entry name" value="TYR_PHOSPHATASE_PTP"/>
    <property type="match status" value="2"/>
</dbReference>
<dbReference type="GeneID" id="100208822"/>
<dbReference type="SUPFAM" id="SSF49265">
    <property type="entry name" value="Fibronectin type III"/>
    <property type="match status" value="3"/>
</dbReference>
<feature type="transmembrane region" description="Helical" evidence="9">
    <location>
        <begin position="642"/>
        <end position="666"/>
    </location>
</feature>
<feature type="domain" description="Fibronectin type-III" evidence="12">
    <location>
        <begin position="318"/>
        <end position="418"/>
    </location>
</feature>
<dbReference type="Pfam" id="PF00102">
    <property type="entry name" value="Y_phosphatase"/>
    <property type="match status" value="2"/>
</dbReference>
<feature type="domain" description="Tyrosine-protein phosphatase" evidence="10">
    <location>
        <begin position="711"/>
        <end position="970"/>
    </location>
</feature>
<reference evidence="14" key="1">
    <citation type="submission" date="2025-08" db="UniProtKB">
        <authorList>
            <consortium name="RefSeq"/>
        </authorList>
    </citation>
    <scope>IDENTIFICATION</scope>
</reference>
<protein>
    <submittedName>
        <fullName evidence="14">Receptor-type tyrosine-protein phosphatase alpha isoform X2</fullName>
    </submittedName>
</protein>
<dbReference type="InterPro" id="IPR050713">
    <property type="entry name" value="RTP_Phos/Ushers"/>
</dbReference>
<feature type="domain" description="Fibronectin type-III" evidence="12">
    <location>
        <begin position="222"/>
        <end position="315"/>
    </location>
</feature>
<evidence type="ECO:0000256" key="6">
    <source>
        <dbReference type="ARBA" id="ARBA00022989"/>
    </source>
</evidence>
<dbReference type="PROSITE" id="PS50853">
    <property type="entry name" value="FN3"/>
    <property type="match status" value="4"/>
</dbReference>
<evidence type="ECO:0000259" key="11">
    <source>
        <dbReference type="PROSITE" id="PS50056"/>
    </source>
</evidence>
<evidence type="ECO:0000256" key="4">
    <source>
        <dbReference type="ARBA" id="ARBA00022801"/>
    </source>
</evidence>
<evidence type="ECO:0000256" key="2">
    <source>
        <dbReference type="ARBA" id="ARBA00022692"/>
    </source>
</evidence>
<keyword evidence="3" id="KW-0732">Signal</keyword>
<keyword evidence="6 9" id="KW-1133">Transmembrane helix</keyword>
<feature type="domain" description="Tyrosine specific protein phosphatases" evidence="11">
    <location>
        <begin position="1179"/>
        <end position="1255"/>
    </location>
</feature>
<accession>A0ABM4C7R1</accession>
<dbReference type="InterPro" id="IPR000387">
    <property type="entry name" value="Tyr_Pase_dom"/>
</dbReference>
<dbReference type="InterPro" id="IPR036116">
    <property type="entry name" value="FN3_sf"/>
</dbReference>
<dbReference type="CDD" id="cd00063">
    <property type="entry name" value="FN3"/>
    <property type="match status" value="5"/>
</dbReference>
<dbReference type="PANTHER" id="PTHR46957:SF3">
    <property type="entry name" value="CYTOKINE RECEPTOR"/>
    <property type="match status" value="1"/>
</dbReference>
<gene>
    <name evidence="14" type="primary">LOC100208822</name>
</gene>
<evidence type="ECO:0000256" key="1">
    <source>
        <dbReference type="ARBA" id="ARBA00004167"/>
    </source>
</evidence>
<comment type="subcellular location">
    <subcellularLocation>
        <location evidence="1">Membrane</location>
        <topology evidence="1">Single-pass membrane protein</topology>
    </subcellularLocation>
</comment>
<keyword evidence="7 9" id="KW-0472">Membrane</keyword>
<evidence type="ECO:0000256" key="7">
    <source>
        <dbReference type="ARBA" id="ARBA00023136"/>
    </source>
</evidence>
<dbReference type="SMART" id="SM00404">
    <property type="entry name" value="PTPc_motif"/>
    <property type="match status" value="2"/>
</dbReference>
<sequence length="1276" mass="144524">MMIVVYHGTTHFLIWLCYAFLTYNAIAALEVKDNVSLPLLINASSSHSIFAEEASKLQCIISFASVIKWETVNNEITENITKTDLESNVSISNLVVYPLKNTDYFCVGINDYGNVSYKISVTVIDRSNPVQLIIKHKSSDRITIGWKSDQSDVTKFYSISYKLLNSLNLTYVNASFESTNYTINNLVPYSNYTINVNQVFEGGVIGQISSITVETDQSAPDAPEYLEVKKLSTSIIVEWKRPKVLNGVITKVLLIYMFNISSNLSNITKKEINDSSTYEIVGLLPNTLYKISIKYKTVVYGNAATIFAKTEVGEPQIAPEGFSIYNRTASTVYLKWQKVPLYLSGGDLTGYSLDFQPFKTSLFVNTSFSFLIENEIGTLVTDLNPFTNYSVTLKAITQQFKGPPAHLLFSTLEGVPSAPQNLEYSSEVNEDDKFTPKVIIKWYPPRFINGILTEYLISFWKIGICKKSLCKREMYFSKKNTENGTIDDAKSSRRHLILQKLDSYSQYKFEVQEKTGGGWGESSATLIPTKPGKATPPVGLTMTTSSHNSITLSWSPPEHVNGDILFYEVNLFSSNNELVKTIQHPVSDLLENSEEKTILDITQLKSETQYIVKVAANNEYTGSYSELKVSTQKTPSILDKPWMFALIGFLAIVLLAALIMIVILVSRRQNKYKNVRTDDIEIDMCIRTKPIMKDYLKEYCIQQHANSDHGFQQEYELLKSYPHNFTWEHSQMPYNQPKNRYSNIVAYDHSRVILSELNNDASTTYINASYIDGYKKPKAFIATQGPLPETVIDFWRMIWETESSIIVMLTNLVEDSRIKCEQYWPEGKGLQYKDIVVTVDSVREMTDYTVRMFTLQKFKCPELGTRQVRQYHFTTWPDHGVPSHPTSVLSFTRHVMSYMDSLPCAECVVHCSAGVGRTGTFIAIEIGLRQLEAENKVDVFGSVFAMRAQRNFMVQTELQYTFIYDALLDSVVCGNTEIAPADLPAKIRFLNEQDPETNASNFASEFKRLESGSAPGDSNQYTDAAHHENKQKNRYLNILPYDKNRVKLIPIAGSRQSDYINASVIDGFQQKNAFIAAQAPLENTVKDFWRMILEKKIQTIVMLTKLEEKGQEKCYLYWPQAGSVAYGSVSVELLNVKKDDDYLVTHELRLTNQETGRSWIITHFWFLGWPDYGSPESGSEIIQLIGSVQKSKKSTLESGPILVHCSGGVGRTGVLMAVMNSIERLKVKGVVDIFQTIRALRLQRTAMVQTVDQYMFCYQALKDYLDSFDLIAVAKC</sequence>
<dbReference type="PANTHER" id="PTHR46957">
    <property type="entry name" value="CYTOKINE RECEPTOR"/>
    <property type="match status" value="1"/>
</dbReference>
<keyword evidence="14" id="KW-0675">Receptor</keyword>
<feature type="domain" description="Tyrosine specific protein phosphatases" evidence="11">
    <location>
        <begin position="889"/>
        <end position="961"/>
    </location>
</feature>
<dbReference type="SMART" id="SM00060">
    <property type="entry name" value="FN3"/>
    <property type="match status" value="5"/>
</dbReference>
<dbReference type="InterPro" id="IPR003961">
    <property type="entry name" value="FN3_dom"/>
</dbReference>
<evidence type="ECO:0000256" key="5">
    <source>
        <dbReference type="ARBA" id="ARBA00022912"/>
    </source>
</evidence>
<keyword evidence="5" id="KW-0904">Protein phosphatase</keyword>
<feature type="domain" description="Fibronectin type-III" evidence="12">
    <location>
        <begin position="128"/>
        <end position="221"/>
    </location>
</feature>
<dbReference type="PROSITE" id="PS50056">
    <property type="entry name" value="TYR_PHOSPHATASE_2"/>
    <property type="match status" value="2"/>
</dbReference>
<evidence type="ECO:0000259" key="12">
    <source>
        <dbReference type="PROSITE" id="PS50853"/>
    </source>
</evidence>
<dbReference type="InterPro" id="IPR029021">
    <property type="entry name" value="Prot-tyrosine_phosphatase-like"/>
</dbReference>
<dbReference type="Gene3D" id="2.60.40.10">
    <property type="entry name" value="Immunoglobulins"/>
    <property type="match status" value="5"/>
</dbReference>
<proteinExistence type="predicted"/>
<dbReference type="Gene3D" id="3.90.190.10">
    <property type="entry name" value="Protein tyrosine phosphatase superfamily"/>
    <property type="match status" value="2"/>
</dbReference>
<dbReference type="SUPFAM" id="SSF52799">
    <property type="entry name" value="(Phosphotyrosine protein) phosphatases II"/>
    <property type="match status" value="2"/>
</dbReference>
<evidence type="ECO:0000256" key="9">
    <source>
        <dbReference type="SAM" id="Phobius"/>
    </source>
</evidence>